<gene>
    <name evidence="2" type="ORF">GCM10022402_13560</name>
</gene>
<reference evidence="3" key="1">
    <citation type="journal article" date="2019" name="Int. J. Syst. Evol. Microbiol.">
        <title>The Global Catalogue of Microorganisms (GCM) 10K type strain sequencing project: providing services to taxonomists for standard genome sequencing and annotation.</title>
        <authorList>
            <consortium name="The Broad Institute Genomics Platform"/>
            <consortium name="The Broad Institute Genome Sequencing Center for Infectious Disease"/>
            <person name="Wu L."/>
            <person name="Ma J."/>
        </authorList>
    </citation>
    <scope>NUCLEOTIDE SEQUENCE [LARGE SCALE GENOMIC DNA]</scope>
    <source>
        <strain evidence="3">JCM 17137</strain>
    </source>
</reference>
<dbReference type="Proteomes" id="UP001500908">
    <property type="component" value="Unassembled WGS sequence"/>
</dbReference>
<name>A0ABP7FA20_9ACTN</name>
<evidence type="ECO:0000313" key="3">
    <source>
        <dbReference type="Proteomes" id="UP001500908"/>
    </source>
</evidence>
<keyword evidence="3" id="KW-1185">Reference proteome</keyword>
<proteinExistence type="predicted"/>
<evidence type="ECO:0000256" key="1">
    <source>
        <dbReference type="SAM" id="SignalP"/>
    </source>
</evidence>
<organism evidence="2 3">
    <name type="scientific">Salinactinospora qingdaonensis</name>
    <dbReference type="NCBI Taxonomy" id="702744"/>
    <lineage>
        <taxon>Bacteria</taxon>
        <taxon>Bacillati</taxon>
        <taxon>Actinomycetota</taxon>
        <taxon>Actinomycetes</taxon>
        <taxon>Streptosporangiales</taxon>
        <taxon>Nocardiopsidaceae</taxon>
        <taxon>Salinactinospora</taxon>
    </lineage>
</organism>
<feature type="chain" id="PRO_5047477283" evidence="1">
    <location>
        <begin position="30"/>
        <end position="74"/>
    </location>
</feature>
<protein>
    <submittedName>
        <fullName evidence="2">Uncharacterized protein</fullName>
    </submittedName>
</protein>
<keyword evidence="1" id="KW-0732">Signal</keyword>
<accession>A0ABP7FA20</accession>
<dbReference type="RefSeq" id="WP_344968473.1">
    <property type="nucleotide sequence ID" value="NZ_BAABDD010000004.1"/>
</dbReference>
<comment type="caution">
    <text evidence="2">The sequence shown here is derived from an EMBL/GenBank/DDBJ whole genome shotgun (WGS) entry which is preliminary data.</text>
</comment>
<feature type="signal peptide" evidence="1">
    <location>
        <begin position="1"/>
        <end position="29"/>
    </location>
</feature>
<dbReference type="EMBL" id="BAABDD010000004">
    <property type="protein sequence ID" value="GAA3734556.1"/>
    <property type="molecule type" value="Genomic_DNA"/>
</dbReference>
<evidence type="ECO:0000313" key="2">
    <source>
        <dbReference type="EMBL" id="GAA3734556.1"/>
    </source>
</evidence>
<sequence length="74" mass="7841">MTLKRNIARVAAVSAVAALPLGAASAALAEEHHDVNPFVQVLPNEITTDEIFDAPMSWGPQIQIMPVNSNGMSD</sequence>